<dbReference type="EMBL" id="AVQI01000039">
    <property type="protein sequence ID" value="ERK03255.1"/>
    <property type="molecule type" value="Genomic_DNA"/>
</dbReference>
<dbReference type="eggNOG" id="ENOG5031D10">
    <property type="taxonomic scope" value="Bacteria"/>
</dbReference>
<proteinExistence type="predicted"/>
<evidence type="ECO:0000313" key="2">
    <source>
        <dbReference type="EMBL" id="ERF60817.1"/>
    </source>
</evidence>
<organism evidence="2 4">
    <name type="scientific">Treponema socranskii subsp. socranskii VPI DR56BR1116 = ATCC 35536</name>
    <dbReference type="NCBI Taxonomy" id="1125725"/>
    <lineage>
        <taxon>Bacteria</taxon>
        <taxon>Pseudomonadati</taxon>
        <taxon>Spirochaetota</taxon>
        <taxon>Spirochaetia</taxon>
        <taxon>Spirochaetales</taxon>
        <taxon>Treponemataceae</taxon>
        <taxon>Treponema</taxon>
    </lineage>
</organism>
<keyword evidence="5" id="KW-1185">Reference proteome</keyword>
<dbReference type="PATRIC" id="fig|1125725.3.peg.1197"/>
<comment type="caution">
    <text evidence="2">The sequence shown here is derived from an EMBL/GenBank/DDBJ whole genome shotgun (WGS) entry which is preliminary data.</text>
</comment>
<protein>
    <submittedName>
        <fullName evidence="2">Uncharacterized protein</fullName>
    </submittedName>
</protein>
<accession>U1F9N7</accession>
<evidence type="ECO:0000313" key="4">
    <source>
        <dbReference type="Proteomes" id="UP000016412"/>
    </source>
</evidence>
<keyword evidence="1" id="KW-0472">Membrane</keyword>
<name>U1F9N7_TRESO</name>
<reference evidence="4 5" key="1">
    <citation type="submission" date="2013-08" db="EMBL/GenBank/DDBJ databases">
        <authorList>
            <person name="Durkin A.S."/>
            <person name="Haft D.R."/>
            <person name="McCorrison J."/>
            <person name="Torralba M."/>
            <person name="Gillis M."/>
            <person name="Haft D.H."/>
            <person name="Methe B."/>
            <person name="Sutton G."/>
            <person name="Nelson K.E."/>
        </authorList>
    </citation>
    <scope>NUCLEOTIDE SEQUENCE [LARGE SCALE GENOMIC DNA]</scope>
    <source>
        <strain evidence="3 5">ATCC 35536</strain>
        <strain evidence="2 4">VPI DR56BR1116</strain>
    </source>
</reference>
<sequence>MKNKSIIGTESVAAAEKTGSKNGCSVKETDGLHVFAKLKFAFAAMCVLCFALPLYAHTPYRIKGEVSVGTDTAFYEYTGIVLTFYNTSRRTVRKFFVVVFLSGSDEMISFSNENRIVFECDENVAPRTAVRTEFGLDDYISEMQDETYHIDFLYVSKIEYDGGGVWEDPYGVHAVRR</sequence>
<feature type="transmembrane region" description="Helical" evidence="1">
    <location>
        <begin position="38"/>
        <end position="56"/>
    </location>
</feature>
<dbReference type="OrthoDB" id="361140at2"/>
<dbReference type="Proteomes" id="UP000016646">
    <property type="component" value="Unassembled WGS sequence"/>
</dbReference>
<dbReference type="Proteomes" id="UP000016412">
    <property type="component" value="Unassembled WGS sequence"/>
</dbReference>
<dbReference type="RefSeq" id="WP_021330225.1">
    <property type="nucleotide sequence ID" value="NZ_AUZJ01000031.1"/>
</dbReference>
<evidence type="ECO:0000256" key="1">
    <source>
        <dbReference type="SAM" id="Phobius"/>
    </source>
</evidence>
<dbReference type="EMBL" id="AUZJ01000031">
    <property type="protein sequence ID" value="ERF60817.1"/>
    <property type="molecule type" value="Genomic_DNA"/>
</dbReference>
<dbReference type="AlphaFoldDB" id="U1F9N7"/>
<keyword evidence="1" id="KW-0812">Transmembrane</keyword>
<evidence type="ECO:0000313" key="5">
    <source>
        <dbReference type="Proteomes" id="UP000016646"/>
    </source>
</evidence>
<evidence type="ECO:0000313" key="3">
    <source>
        <dbReference type="EMBL" id="ERK03255.1"/>
    </source>
</evidence>
<gene>
    <name evidence="3" type="ORF">HMPREF0860_2471</name>
    <name evidence="2" type="ORF">HMPREF1325_0032</name>
</gene>
<keyword evidence="1" id="KW-1133">Transmembrane helix</keyword>